<dbReference type="Gene3D" id="3.10.105.10">
    <property type="entry name" value="Dipeptide-binding Protein, Domain 3"/>
    <property type="match status" value="1"/>
</dbReference>
<accession>A0A916QBJ8</accession>
<dbReference type="AlphaFoldDB" id="A0A916QBJ8"/>
<sequence>MKSTKNIALMIGLALLLILAGCSVAKQGAESNANNQAEQGESNAGSNHAERTLVVDLTNEPANLDPGLNYNFDSFAVYRNIFDNLLSRDPQTGEIKPWIAESWEQESETVWTFTIREGVTFTNGDPLTAEDVVFSIERILDPEFKSPQAANFNIIASAEAEGNVVKITTENPSPTLLTTLVNLSIVPKHYVTEVGNEAFNLNPIGSGAYQLDSWNRGTSIVLTANEDYWNGAPEIARVEFRFVANIASRVADLQSGKADIITGITADDVPTIEANKKLQVLSTPTERLGFIAFNMIDDTPTKNSLVNKAVAYAINYESLIDNLLNGYGSPVTQVLTPLSFGYDETRQGYHYDPEKAKELLAEAGYPDGVTLELATSQNFDQRVVQAIQGDLAKVGITVNINLSDHPTFLQKIQDPERKWGSLRYGIWSCSCMDADGTLFPLFRTGTIWSAYSNPEYDALVDAARATTDPEARQALYSEALKILEEDVPGIGLYQVHALYGATKDIEWQPDAQENFFIRDMKWAE</sequence>
<reference evidence="3" key="2">
    <citation type="journal article" date="2021" name="Data Brief">
        <title>Draft genome sequence data of the facultative, thermophilic, xylanolytic bacterium Paenibacillus sp. strain DA-C8.</title>
        <authorList>
            <person name="Chhe C."/>
            <person name="Uke A."/>
            <person name="Baramee S."/>
            <person name="Ungkulpasvich U."/>
            <person name="Tachaapaikoon C."/>
            <person name="Pason P."/>
            <person name="Waeonukul R."/>
            <person name="Ratanakhanokchai K."/>
            <person name="Kosugi A."/>
        </authorList>
    </citation>
    <scope>NUCLEOTIDE SEQUENCE</scope>
    <source>
        <strain evidence="3">DA-C8</strain>
    </source>
</reference>
<dbReference type="PANTHER" id="PTHR30290">
    <property type="entry name" value="PERIPLASMIC BINDING COMPONENT OF ABC TRANSPORTER"/>
    <property type="match status" value="1"/>
</dbReference>
<dbReference type="InterPro" id="IPR000914">
    <property type="entry name" value="SBP_5_dom"/>
</dbReference>
<comment type="caution">
    <text evidence="3">The sequence shown here is derived from an EMBL/GenBank/DDBJ whole genome shotgun (WGS) entry which is preliminary data.</text>
</comment>
<feature type="domain" description="Solute-binding protein family 5" evidence="2">
    <location>
        <begin position="94"/>
        <end position="415"/>
    </location>
</feature>
<keyword evidence="1" id="KW-0732">Signal</keyword>
<dbReference type="GO" id="GO:0015833">
    <property type="term" value="P:peptide transport"/>
    <property type="evidence" value="ECO:0007669"/>
    <property type="project" value="TreeGrafter"/>
</dbReference>
<dbReference type="SUPFAM" id="SSF53850">
    <property type="entry name" value="Periplasmic binding protein-like II"/>
    <property type="match status" value="1"/>
</dbReference>
<dbReference type="GO" id="GO:0043190">
    <property type="term" value="C:ATP-binding cassette (ABC) transporter complex"/>
    <property type="evidence" value="ECO:0007669"/>
    <property type="project" value="InterPro"/>
</dbReference>
<dbReference type="Gene3D" id="3.40.190.10">
    <property type="entry name" value="Periplasmic binding protein-like II"/>
    <property type="match status" value="1"/>
</dbReference>
<evidence type="ECO:0000259" key="2">
    <source>
        <dbReference type="Pfam" id="PF00496"/>
    </source>
</evidence>
<name>A0A916QBJ8_9BACL</name>
<dbReference type="Gene3D" id="3.90.76.10">
    <property type="entry name" value="Dipeptide-binding Protein, Domain 1"/>
    <property type="match status" value="1"/>
</dbReference>
<dbReference type="InterPro" id="IPR039424">
    <property type="entry name" value="SBP_5"/>
</dbReference>
<dbReference type="GO" id="GO:1904680">
    <property type="term" value="F:peptide transmembrane transporter activity"/>
    <property type="evidence" value="ECO:0007669"/>
    <property type="project" value="TreeGrafter"/>
</dbReference>
<organism evidence="3 4">
    <name type="scientific">Insulibacter thermoxylanivorax</name>
    <dbReference type="NCBI Taxonomy" id="2749268"/>
    <lineage>
        <taxon>Bacteria</taxon>
        <taxon>Bacillati</taxon>
        <taxon>Bacillota</taxon>
        <taxon>Bacilli</taxon>
        <taxon>Bacillales</taxon>
        <taxon>Paenibacillaceae</taxon>
        <taxon>Insulibacter</taxon>
    </lineage>
</organism>
<dbReference type="PIRSF" id="PIRSF002741">
    <property type="entry name" value="MppA"/>
    <property type="match status" value="1"/>
</dbReference>
<evidence type="ECO:0000256" key="1">
    <source>
        <dbReference type="SAM" id="SignalP"/>
    </source>
</evidence>
<dbReference type="PROSITE" id="PS51257">
    <property type="entry name" value="PROKAR_LIPOPROTEIN"/>
    <property type="match status" value="1"/>
</dbReference>
<dbReference type="InterPro" id="IPR030678">
    <property type="entry name" value="Peptide/Ni-bd"/>
</dbReference>
<dbReference type="GO" id="GO:0042597">
    <property type="term" value="C:periplasmic space"/>
    <property type="evidence" value="ECO:0007669"/>
    <property type="project" value="UniProtKB-ARBA"/>
</dbReference>
<dbReference type="Proteomes" id="UP000654993">
    <property type="component" value="Unassembled WGS sequence"/>
</dbReference>
<evidence type="ECO:0000313" key="4">
    <source>
        <dbReference type="Proteomes" id="UP000654993"/>
    </source>
</evidence>
<gene>
    <name evidence="3" type="ORF">PRECH8_09010</name>
</gene>
<feature type="chain" id="PRO_5038513143" evidence="1">
    <location>
        <begin position="26"/>
        <end position="524"/>
    </location>
</feature>
<feature type="signal peptide" evidence="1">
    <location>
        <begin position="1"/>
        <end position="25"/>
    </location>
</feature>
<reference evidence="3" key="1">
    <citation type="submission" date="2020-08" db="EMBL/GenBank/DDBJ databases">
        <authorList>
            <person name="Uke A."/>
            <person name="Chhe C."/>
            <person name="Baramee S."/>
            <person name="Kosugi A."/>
        </authorList>
    </citation>
    <scope>NUCLEOTIDE SEQUENCE</scope>
    <source>
        <strain evidence="3">DA-C8</strain>
    </source>
</reference>
<evidence type="ECO:0000313" key="3">
    <source>
        <dbReference type="EMBL" id="GFR37605.1"/>
    </source>
</evidence>
<dbReference type="EMBL" id="BMAQ01000006">
    <property type="protein sequence ID" value="GFR37605.1"/>
    <property type="molecule type" value="Genomic_DNA"/>
</dbReference>
<dbReference type="RefSeq" id="WP_200965893.1">
    <property type="nucleotide sequence ID" value="NZ_BMAQ01000006.1"/>
</dbReference>
<proteinExistence type="predicted"/>
<keyword evidence="4" id="KW-1185">Reference proteome</keyword>
<dbReference type="Pfam" id="PF00496">
    <property type="entry name" value="SBP_bac_5"/>
    <property type="match status" value="1"/>
</dbReference>
<protein>
    <submittedName>
        <fullName evidence="3">Peptide ABC transporter substrate-binding protein</fullName>
    </submittedName>
</protein>